<sequence length="170" mass="19545">MAGGNYGSALIAALRRYEVNLKFVELLLESGADVNMKSDRYGSAPQAAPKLRQHSIYDDVGLIDIMDDPNVCDLGRKVIAEQINRTTWLKSYIESSSQPFSKSEVEYGYLPPPPHHKRYSVRRHWPDRMVPNTLVYLYHFNPKIPPDSDEPSQEPREPQKDEYEGDFNNF</sequence>
<organism evidence="3 4">
    <name type="scientific">Ascodesmis nigricans</name>
    <dbReference type="NCBI Taxonomy" id="341454"/>
    <lineage>
        <taxon>Eukaryota</taxon>
        <taxon>Fungi</taxon>
        <taxon>Dikarya</taxon>
        <taxon>Ascomycota</taxon>
        <taxon>Pezizomycotina</taxon>
        <taxon>Pezizomycetes</taxon>
        <taxon>Pezizales</taxon>
        <taxon>Ascodesmidaceae</taxon>
        <taxon>Ascodesmis</taxon>
    </lineage>
</organism>
<feature type="repeat" description="ANK" evidence="1">
    <location>
        <begin position="5"/>
        <end position="39"/>
    </location>
</feature>
<keyword evidence="4" id="KW-1185">Reference proteome</keyword>
<keyword evidence="1" id="KW-0040">ANK repeat</keyword>
<dbReference type="Gene3D" id="1.25.40.20">
    <property type="entry name" value="Ankyrin repeat-containing domain"/>
    <property type="match status" value="1"/>
</dbReference>
<evidence type="ECO:0000313" key="3">
    <source>
        <dbReference type="EMBL" id="TGZ78898.1"/>
    </source>
</evidence>
<evidence type="ECO:0000256" key="2">
    <source>
        <dbReference type="SAM" id="MobiDB-lite"/>
    </source>
</evidence>
<accession>A0A4S2MSH6</accession>
<dbReference type="PROSITE" id="PS50088">
    <property type="entry name" value="ANK_REPEAT"/>
    <property type="match status" value="1"/>
</dbReference>
<evidence type="ECO:0000313" key="4">
    <source>
        <dbReference type="Proteomes" id="UP000298138"/>
    </source>
</evidence>
<protein>
    <submittedName>
        <fullName evidence="3">Uncharacterized protein</fullName>
    </submittedName>
</protein>
<dbReference type="OrthoDB" id="194358at2759"/>
<feature type="compositionally biased region" description="Basic and acidic residues" evidence="2">
    <location>
        <begin position="153"/>
        <end position="162"/>
    </location>
</feature>
<evidence type="ECO:0000256" key="1">
    <source>
        <dbReference type="PROSITE-ProRule" id="PRU00023"/>
    </source>
</evidence>
<dbReference type="InterPro" id="IPR002110">
    <property type="entry name" value="Ankyrin_rpt"/>
</dbReference>
<dbReference type="EMBL" id="ML220136">
    <property type="protein sequence ID" value="TGZ78898.1"/>
    <property type="molecule type" value="Genomic_DNA"/>
</dbReference>
<feature type="region of interest" description="Disordered" evidence="2">
    <location>
        <begin position="141"/>
        <end position="170"/>
    </location>
</feature>
<gene>
    <name evidence="3" type="ORF">EX30DRAFT_397432</name>
</gene>
<name>A0A4S2MSH6_9PEZI</name>
<dbReference type="AlphaFoldDB" id="A0A4S2MSH6"/>
<reference evidence="3 4" key="1">
    <citation type="submission" date="2019-04" db="EMBL/GenBank/DDBJ databases">
        <title>Comparative genomics and transcriptomics to analyze fruiting body development in filamentous ascomycetes.</title>
        <authorList>
            <consortium name="DOE Joint Genome Institute"/>
            <person name="Lutkenhaus R."/>
            <person name="Traeger S."/>
            <person name="Breuer J."/>
            <person name="Kuo A."/>
            <person name="Lipzen A."/>
            <person name="Pangilinan J."/>
            <person name="Dilworth D."/>
            <person name="Sandor L."/>
            <person name="Poggeler S."/>
            <person name="Barry K."/>
            <person name="Grigoriev I.V."/>
            <person name="Nowrousian M."/>
        </authorList>
    </citation>
    <scope>NUCLEOTIDE SEQUENCE [LARGE SCALE GENOMIC DNA]</scope>
    <source>
        <strain evidence="3 4">CBS 389.68</strain>
    </source>
</reference>
<dbReference type="InterPro" id="IPR036770">
    <property type="entry name" value="Ankyrin_rpt-contain_sf"/>
</dbReference>
<proteinExistence type="predicted"/>
<dbReference type="Proteomes" id="UP000298138">
    <property type="component" value="Unassembled WGS sequence"/>
</dbReference>
<dbReference type="InParanoid" id="A0A4S2MSH6"/>